<dbReference type="CDD" id="cd00063">
    <property type="entry name" value="FN3"/>
    <property type="match status" value="2"/>
</dbReference>
<gene>
    <name evidence="3" type="ORF">CLV58_10857</name>
</gene>
<dbReference type="PROSITE" id="PS50853">
    <property type="entry name" value="FN3"/>
    <property type="match status" value="1"/>
</dbReference>
<feature type="chain" id="PRO_5015709414" description="Fibronectin type-III domain-containing protein" evidence="1">
    <location>
        <begin position="22"/>
        <end position="728"/>
    </location>
</feature>
<evidence type="ECO:0000313" key="4">
    <source>
        <dbReference type="Proteomes" id="UP000238375"/>
    </source>
</evidence>
<feature type="signal peptide" evidence="1">
    <location>
        <begin position="1"/>
        <end position="21"/>
    </location>
</feature>
<name>A0A2T0T0G4_9BACT</name>
<dbReference type="AlphaFoldDB" id="A0A2T0T0G4"/>
<evidence type="ECO:0000256" key="1">
    <source>
        <dbReference type="SAM" id="SignalP"/>
    </source>
</evidence>
<keyword evidence="1" id="KW-0732">Signal</keyword>
<keyword evidence="4" id="KW-1185">Reference proteome</keyword>
<comment type="caution">
    <text evidence="3">The sequence shown here is derived from an EMBL/GenBank/DDBJ whole genome shotgun (WGS) entry which is preliminary data.</text>
</comment>
<organism evidence="3 4">
    <name type="scientific">Spirosoma oryzae</name>
    <dbReference type="NCBI Taxonomy" id="1469603"/>
    <lineage>
        <taxon>Bacteria</taxon>
        <taxon>Pseudomonadati</taxon>
        <taxon>Bacteroidota</taxon>
        <taxon>Cytophagia</taxon>
        <taxon>Cytophagales</taxon>
        <taxon>Cytophagaceae</taxon>
        <taxon>Spirosoma</taxon>
    </lineage>
</organism>
<dbReference type="SUPFAM" id="SSF49265">
    <property type="entry name" value="Fibronectin type III"/>
    <property type="match status" value="2"/>
</dbReference>
<dbReference type="InterPro" id="IPR036116">
    <property type="entry name" value="FN3_sf"/>
</dbReference>
<dbReference type="SMART" id="SM00060">
    <property type="entry name" value="FN3"/>
    <property type="match status" value="3"/>
</dbReference>
<proteinExistence type="predicted"/>
<dbReference type="InterPro" id="IPR003961">
    <property type="entry name" value="FN3_dom"/>
</dbReference>
<sequence length="728" mass="80773">MRTRFIFFIGLLLLMSPNLRAQNSDTKQGLLILPSPRGNYLVITSMQPKREDASLLASTAYFQIERTELTNKILEKGATKGKELGSDTVGRNPTRELLKTQMITKFSRPKTIADLRRLVGDEYLKLLREATKTTTDEALLAYLATHGNPEDYSWLAGSIDLQLVLGTVFLDKDVNAGLVYYYRITQVDKSENRLPWSEGFTVAGAENTALKQLKAQTTQIVGQDSLVAMTWKLPVNQFKPAQPATIPTTINVDDPQFRQAIAVHLTSPELVRASVRMYTGTEWKAGPTLIPTLTAKGDTLVFYWQKNCVPEEAVRACIIPQDLVYNTGSPSDTATAVAISQQNLVLLYAAKSLDTTDAVRVSWARLPQKPYYTGIELMRDNGADSTFSIVARLTAQDSLFYDYTVRPGINYTYRLRPLFIPLQGLEQSVAAETVGSCTKFSRPLPVSDLQVRTEGPHVRVTWKGATSPSLFGYYVYRGTAKDRLSLVSGTIRNATTYLDTAGVLSGRTEYFYSVMTMNLTQDTSNLVPPVSIRPTRYIETTYPKIVDASLINKAAWLSWNDVRTQDNILIGFVAQRRIGSTGAFQSVSSQLLTQPSFTDTTLQAGQTVWYRVAAVTAFGDTTTFSEPTEVVVPRPAPDPVFTFYARNVTQGVEVSWPGVSNGLRQKYGIYRRNADSDDFVKIGEAEGSSTLFIDTQVNSGIKYVYSITAIEAANRESKRVKSVAVIRD</sequence>
<accession>A0A2T0T0G4</accession>
<evidence type="ECO:0000259" key="2">
    <source>
        <dbReference type="PROSITE" id="PS50853"/>
    </source>
</evidence>
<dbReference type="EMBL" id="PVTE01000008">
    <property type="protein sequence ID" value="PRY39168.1"/>
    <property type="molecule type" value="Genomic_DNA"/>
</dbReference>
<dbReference type="Proteomes" id="UP000238375">
    <property type="component" value="Unassembled WGS sequence"/>
</dbReference>
<dbReference type="RefSeq" id="WP_146141410.1">
    <property type="nucleotide sequence ID" value="NZ_PVTE01000008.1"/>
</dbReference>
<dbReference type="Gene3D" id="2.60.40.10">
    <property type="entry name" value="Immunoglobulins"/>
    <property type="match status" value="3"/>
</dbReference>
<protein>
    <recommendedName>
        <fullName evidence="2">Fibronectin type-III domain-containing protein</fullName>
    </recommendedName>
</protein>
<reference evidence="3 4" key="1">
    <citation type="submission" date="2018-03" db="EMBL/GenBank/DDBJ databases">
        <title>Genomic Encyclopedia of Archaeal and Bacterial Type Strains, Phase II (KMG-II): from individual species to whole genera.</title>
        <authorList>
            <person name="Goeker M."/>
        </authorList>
    </citation>
    <scope>NUCLEOTIDE SEQUENCE [LARGE SCALE GENOMIC DNA]</scope>
    <source>
        <strain evidence="3 4">DSM 28354</strain>
    </source>
</reference>
<dbReference type="OrthoDB" id="9803616at2"/>
<evidence type="ECO:0000313" key="3">
    <source>
        <dbReference type="EMBL" id="PRY39168.1"/>
    </source>
</evidence>
<feature type="domain" description="Fibronectin type-III" evidence="2">
    <location>
        <begin position="539"/>
        <end position="635"/>
    </location>
</feature>
<dbReference type="InterPro" id="IPR013783">
    <property type="entry name" value="Ig-like_fold"/>
</dbReference>